<feature type="binding site" evidence="9">
    <location>
        <position position="432"/>
    </location>
    <ligand>
        <name>substrate</name>
    </ligand>
</feature>
<dbReference type="InterPro" id="IPR017850">
    <property type="entry name" value="Alkaline_phosphatase_core_sf"/>
</dbReference>
<evidence type="ECO:0000256" key="1">
    <source>
        <dbReference type="ARBA" id="ARBA00004651"/>
    </source>
</evidence>
<evidence type="ECO:0000313" key="14">
    <source>
        <dbReference type="Proteomes" id="UP000191448"/>
    </source>
</evidence>
<organism evidence="13 14">
    <name type="scientific">Clostridium thermobutyricum DSM 4928</name>
    <dbReference type="NCBI Taxonomy" id="1121339"/>
    <lineage>
        <taxon>Bacteria</taxon>
        <taxon>Bacillati</taxon>
        <taxon>Bacillota</taxon>
        <taxon>Clostridia</taxon>
        <taxon>Eubacteriales</taxon>
        <taxon>Clostridiaceae</taxon>
        <taxon>Clostridium</taxon>
    </lineage>
</organism>
<dbReference type="Pfam" id="PF00884">
    <property type="entry name" value="Sulfatase"/>
    <property type="match status" value="1"/>
</dbReference>
<evidence type="ECO:0000313" key="13">
    <source>
        <dbReference type="EMBL" id="OPX48999.1"/>
    </source>
</evidence>
<evidence type="ECO:0000256" key="7">
    <source>
        <dbReference type="ARBA" id="ARBA00023136"/>
    </source>
</evidence>
<comment type="similarity">
    <text evidence="3">Belongs to the LTA synthase family.</text>
</comment>
<evidence type="ECO:0000256" key="8">
    <source>
        <dbReference type="PIRSR" id="PIRSR005091-1"/>
    </source>
</evidence>
<dbReference type="PANTHER" id="PTHR47371:SF3">
    <property type="entry name" value="PHOSPHOGLYCEROL TRANSFERASE I"/>
    <property type="match status" value="1"/>
</dbReference>
<dbReference type="RefSeq" id="WP_080022061.1">
    <property type="nucleotide sequence ID" value="NZ_LTAY01000026.1"/>
</dbReference>
<evidence type="ECO:0000256" key="9">
    <source>
        <dbReference type="PIRSR" id="PIRSR005091-2"/>
    </source>
</evidence>
<feature type="transmembrane region" description="Helical" evidence="11">
    <location>
        <begin position="168"/>
        <end position="188"/>
    </location>
</feature>
<evidence type="ECO:0000256" key="6">
    <source>
        <dbReference type="ARBA" id="ARBA00022989"/>
    </source>
</evidence>
<dbReference type="Proteomes" id="UP000191448">
    <property type="component" value="Unassembled WGS sequence"/>
</dbReference>
<feature type="transmembrane region" description="Helical" evidence="11">
    <location>
        <begin position="87"/>
        <end position="111"/>
    </location>
</feature>
<proteinExistence type="inferred from homology"/>
<evidence type="ECO:0000256" key="2">
    <source>
        <dbReference type="ARBA" id="ARBA00004936"/>
    </source>
</evidence>
<keyword evidence="9" id="KW-0479">Metal-binding</keyword>
<keyword evidence="7 11" id="KW-0472">Membrane</keyword>
<feature type="binding site" evidence="10">
    <location>
        <position position="493"/>
    </location>
    <ligand>
        <name>Mn(2+)</name>
        <dbReference type="ChEBI" id="CHEBI:29035"/>
    </ligand>
</feature>
<evidence type="ECO:0000256" key="4">
    <source>
        <dbReference type="ARBA" id="ARBA00022475"/>
    </source>
</evidence>
<dbReference type="PIRSF" id="PIRSF005091">
    <property type="entry name" value="Mmb_sulf_HI1246"/>
    <property type="match status" value="1"/>
</dbReference>
<reference evidence="13 14" key="1">
    <citation type="submission" date="2016-02" db="EMBL/GenBank/DDBJ databases">
        <title>Genome sequence of Clostridium thermobutyricum DSM 4928.</title>
        <authorList>
            <person name="Poehlein A."/>
            <person name="Daniel R."/>
        </authorList>
    </citation>
    <scope>NUCLEOTIDE SEQUENCE [LARGE SCALE GENOMIC DNA]</scope>
    <source>
        <strain evidence="13 14">DSM 4928</strain>
    </source>
</reference>
<keyword evidence="9" id="KW-0464">Manganese</keyword>
<dbReference type="InterPro" id="IPR000917">
    <property type="entry name" value="Sulfatase_N"/>
</dbReference>
<dbReference type="InterPro" id="IPR050448">
    <property type="entry name" value="OpgB/LTA_synthase_biosynth"/>
</dbReference>
<sequence length="619" mass="70950">MIKDIKNFSLKNINKDQIFRSILFLIPLFGIVIKGILLQGFILNSDPYKLNFKLGFSDTRYCLGYYFAFTLIFLSFSLLFKGKGRVIYLFIIDLILTILTLVDLCYFRGFLTVPSVLILTQTANLDNLSGTILSLFSPYDLLFFIDFIIMAIYVFFTRKSYINRKKRAIKTFIATLIIPILFIAYVPFNLYVLGNKNVKNAYFFDNYDPTNTVKYFSPIGYHIMDAINVYKDSKPYELSNEEKTQINDYYKFKNENLKNNEYFGMAKGKNLIVIQVESLESFVIGQKINGKEITPVMDNLIKHGLYFPNIYEQVNEGTSSDSDLMVNTSMLPLRRGSTFFRYPVRDYNSMPRILDRNGYESVAIHPDKGSFWNYSKGLPGLGFENFIDFHSFNPDELVGMGLSDKTYFKQVVPMLEKLKQPFYGFTVTLTNHGPFDLPKNMRKLNLPDDLDKTEMGGYLESVHYTDEQIGNFLTDLEKTGLLQNSIIAIVGDHTGVHKYYQSSIDSLKTKEPWFDDKGNPTVPLILYEPNSKVAPKTFDTVGGQIDIMPTLLYALGIPSSEYENTALGRNLLNTNRSYAVLNNGKVVGNLKDLTSEQIKLIEESPQMSDKMIRANYTHK</sequence>
<comment type="pathway">
    <text evidence="2">Cell wall biogenesis; lipoteichoic acid biosynthesis.</text>
</comment>
<keyword evidence="5 11" id="KW-0812">Transmembrane</keyword>
<dbReference type="OrthoDB" id="5901192at2"/>
<evidence type="ECO:0000259" key="12">
    <source>
        <dbReference type="Pfam" id="PF00884"/>
    </source>
</evidence>
<comment type="subcellular location">
    <subcellularLocation>
        <location evidence="1">Cell membrane</location>
        <topology evidence="1">Multi-pass membrane protein</topology>
    </subcellularLocation>
</comment>
<keyword evidence="6 11" id="KW-1133">Transmembrane helix</keyword>
<dbReference type="AlphaFoldDB" id="A0A1V4SXW5"/>
<dbReference type="InterPro" id="IPR012160">
    <property type="entry name" value="LtaS-like"/>
</dbReference>
<name>A0A1V4SXW5_9CLOT</name>
<dbReference type="GO" id="GO:0005886">
    <property type="term" value="C:plasma membrane"/>
    <property type="evidence" value="ECO:0007669"/>
    <property type="project" value="UniProtKB-SubCell"/>
</dbReference>
<feature type="transmembrane region" description="Helical" evidence="11">
    <location>
        <begin position="63"/>
        <end position="80"/>
    </location>
</feature>
<dbReference type="Gene3D" id="3.30.1120.170">
    <property type="match status" value="1"/>
</dbReference>
<dbReference type="SUPFAM" id="SSF53649">
    <property type="entry name" value="Alkaline phosphatase-like"/>
    <property type="match status" value="1"/>
</dbReference>
<evidence type="ECO:0000256" key="11">
    <source>
        <dbReference type="SAM" id="Phobius"/>
    </source>
</evidence>
<dbReference type="CDD" id="cd16015">
    <property type="entry name" value="LTA_synthase"/>
    <property type="match status" value="1"/>
</dbReference>
<accession>A0A1V4SXW5</accession>
<dbReference type="EMBL" id="LTAY01000026">
    <property type="protein sequence ID" value="OPX48999.1"/>
    <property type="molecule type" value="Genomic_DNA"/>
</dbReference>
<evidence type="ECO:0000256" key="5">
    <source>
        <dbReference type="ARBA" id="ARBA00022692"/>
    </source>
</evidence>
<feature type="domain" description="Sulfatase N-terminal" evidence="12">
    <location>
        <begin position="269"/>
        <end position="557"/>
    </location>
</feature>
<evidence type="ECO:0000256" key="10">
    <source>
        <dbReference type="PIRSR" id="PIRSR005091-3"/>
    </source>
</evidence>
<feature type="transmembrane region" description="Helical" evidence="11">
    <location>
        <begin position="21"/>
        <end position="43"/>
    </location>
</feature>
<feature type="active site" evidence="8">
    <location>
        <position position="319"/>
    </location>
</feature>
<gene>
    <name evidence="13" type="primary">ltaS1_1</name>
    <name evidence="13" type="ORF">CLTHE_07460</name>
</gene>
<dbReference type="PANTHER" id="PTHR47371">
    <property type="entry name" value="LIPOTEICHOIC ACID SYNTHASE"/>
    <property type="match status" value="1"/>
</dbReference>
<evidence type="ECO:0000256" key="3">
    <source>
        <dbReference type="ARBA" id="ARBA00009983"/>
    </source>
</evidence>
<dbReference type="Gene3D" id="3.40.720.10">
    <property type="entry name" value="Alkaline Phosphatase, subunit A"/>
    <property type="match status" value="1"/>
</dbReference>
<feature type="binding site" evidence="10">
    <location>
        <position position="277"/>
    </location>
    <ligand>
        <name>Mn(2+)</name>
        <dbReference type="ChEBI" id="CHEBI:29035"/>
    </ligand>
</feature>
<keyword evidence="4" id="KW-1003">Cell membrane</keyword>
<protein>
    <submittedName>
        <fullName evidence="13">Lipoteichoic acid synthase 1</fullName>
    </submittedName>
</protein>
<feature type="transmembrane region" description="Helical" evidence="11">
    <location>
        <begin position="131"/>
        <end position="156"/>
    </location>
</feature>
<feature type="binding site" evidence="10">
    <location>
        <position position="492"/>
    </location>
    <ligand>
        <name>Mn(2+)</name>
        <dbReference type="ChEBI" id="CHEBI:29035"/>
    </ligand>
</feature>
<comment type="caution">
    <text evidence="13">The sequence shown here is derived from an EMBL/GenBank/DDBJ whole genome shotgun (WGS) entry which is preliminary data.</text>
</comment>
<dbReference type="GO" id="GO:0046872">
    <property type="term" value="F:metal ion binding"/>
    <property type="evidence" value="ECO:0007669"/>
    <property type="project" value="UniProtKB-KW"/>
</dbReference>